<keyword evidence="3" id="KW-1185">Reference proteome</keyword>
<gene>
    <name evidence="2" type="ORF">B0T26DRAFT_670196</name>
</gene>
<comment type="caution">
    <text evidence="2">The sequence shown here is derived from an EMBL/GenBank/DDBJ whole genome shotgun (WGS) entry which is preliminary data.</text>
</comment>
<feature type="region of interest" description="Disordered" evidence="1">
    <location>
        <begin position="81"/>
        <end position="170"/>
    </location>
</feature>
<feature type="compositionally biased region" description="Low complexity" evidence="1">
    <location>
        <begin position="89"/>
        <end position="103"/>
    </location>
</feature>
<evidence type="ECO:0000313" key="3">
    <source>
        <dbReference type="Proteomes" id="UP001172101"/>
    </source>
</evidence>
<protein>
    <submittedName>
        <fullName evidence="2">Uncharacterized protein</fullName>
    </submittedName>
</protein>
<proteinExistence type="predicted"/>
<dbReference type="AlphaFoldDB" id="A0AA40E9Y8"/>
<dbReference type="EMBL" id="JAUIRO010000001">
    <property type="protein sequence ID" value="KAK0733834.1"/>
    <property type="molecule type" value="Genomic_DNA"/>
</dbReference>
<evidence type="ECO:0000256" key="1">
    <source>
        <dbReference type="SAM" id="MobiDB-lite"/>
    </source>
</evidence>
<organism evidence="2 3">
    <name type="scientific">Lasiosphaeria miniovina</name>
    <dbReference type="NCBI Taxonomy" id="1954250"/>
    <lineage>
        <taxon>Eukaryota</taxon>
        <taxon>Fungi</taxon>
        <taxon>Dikarya</taxon>
        <taxon>Ascomycota</taxon>
        <taxon>Pezizomycotina</taxon>
        <taxon>Sordariomycetes</taxon>
        <taxon>Sordariomycetidae</taxon>
        <taxon>Sordariales</taxon>
        <taxon>Lasiosphaeriaceae</taxon>
        <taxon>Lasiosphaeria</taxon>
    </lineage>
</organism>
<feature type="compositionally biased region" description="Low complexity" evidence="1">
    <location>
        <begin position="113"/>
        <end position="125"/>
    </location>
</feature>
<dbReference type="GeneID" id="85322420"/>
<evidence type="ECO:0000313" key="2">
    <source>
        <dbReference type="EMBL" id="KAK0733834.1"/>
    </source>
</evidence>
<accession>A0AA40E9Y8</accession>
<name>A0AA40E9Y8_9PEZI</name>
<dbReference type="Proteomes" id="UP001172101">
    <property type="component" value="Unassembled WGS sequence"/>
</dbReference>
<feature type="compositionally biased region" description="Polar residues" evidence="1">
    <location>
        <begin position="136"/>
        <end position="170"/>
    </location>
</feature>
<reference evidence="2" key="1">
    <citation type="submission" date="2023-06" db="EMBL/GenBank/DDBJ databases">
        <title>Genome-scale phylogeny and comparative genomics of the fungal order Sordariales.</title>
        <authorList>
            <consortium name="Lawrence Berkeley National Laboratory"/>
            <person name="Hensen N."/>
            <person name="Bonometti L."/>
            <person name="Westerberg I."/>
            <person name="Brannstrom I.O."/>
            <person name="Guillou S."/>
            <person name="Cros-Aarteil S."/>
            <person name="Calhoun S."/>
            <person name="Haridas S."/>
            <person name="Kuo A."/>
            <person name="Mondo S."/>
            <person name="Pangilinan J."/>
            <person name="Riley R."/>
            <person name="LaButti K."/>
            <person name="Andreopoulos B."/>
            <person name="Lipzen A."/>
            <person name="Chen C."/>
            <person name="Yanf M."/>
            <person name="Daum C."/>
            <person name="Ng V."/>
            <person name="Clum A."/>
            <person name="Steindorff A."/>
            <person name="Ohm R."/>
            <person name="Martin F."/>
            <person name="Silar P."/>
            <person name="Natvig D."/>
            <person name="Lalanne C."/>
            <person name="Gautier V."/>
            <person name="Ament-velasquez S.L."/>
            <person name="Kruys A."/>
            <person name="Hutchinson M.I."/>
            <person name="Powell A.J."/>
            <person name="Barry K."/>
            <person name="Miller A.N."/>
            <person name="Grigoriev I.V."/>
            <person name="Debuchy R."/>
            <person name="Gladieux P."/>
            <person name="Thoren M.H."/>
            <person name="Johannesson H."/>
        </authorList>
    </citation>
    <scope>NUCLEOTIDE SEQUENCE</scope>
    <source>
        <strain evidence="2">SMH2392-1A</strain>
    </source>
</reference>
<sequence>MDPINTQNTSTNHISDHDIFGANSGEVFFSVPWDVDEGGAPYPQIVDLQSSPFSTLDPPENEYQLVVDFSVALRAPLAETEPLPHYDASISNISSSNSSGNNSVQDEPPAHGSSARRASRQPARALVNGSCRTEHAGNSANHQSPDTDSSVSGSLYMNVPSPSSVTRRRR</sequence>
<dbReference type="RefSeq" id="XP_060302711.1">
    <property type="nucleotide sequence ID" value="XM_060439150.1"/>
</dbReference>